<dbReference type="InterPro" id="IPR003583">
    <property type="entry name" value="Hlx-hairpin-Hlx_DNA-bd_motif"/>
</dbReference>
<evidence type="ECO:0000313" key="4">
    <source>
        <dbReference type="EMBL" id="QDV75683.1"/>
    </source>
</evidence>
<dbReference type="SMART" id="SM00278">
    <property type="entry name" value="HhH1"/>
    <property type="match status" value="2"/>
</dbReference>
<evidence type="ECO:0000256" key="2">
    <source>
        <dbReference type="SAM" id="Phobius"/>
    </source>
</evidence>
<dbReference type="InterPro" id="IPR051675">
    <property type="entry name" value="Endo/Exo/Phosphatase_dom_1"/>
</dbReference>
<dbReference type="EMBL" id="CP036349">
    <property type="protein sequence ID" value="QDV75683.1"/>
    <property type="molecule type" value="Genomic_DNA"/>
</dbReference>
<dbReference type="Proteomes" id="UP000316426">
    <property type="component" value="Chromosome"/>
</dbReference>
<keyword evidence="2" id="KW-1133">Transmembrane helix</keyword>
<dbReference type="GO" id="GO:0003677">
    <property type="term" value="F:DNA binding"/>
    <property type="evidence" value="ECO:0007669"/>
    <property type="project" value="InterPro"/>
</dbReference>
<dbReference type="PANTHER" id="PTHR21180">
    <property type="entry name" value="ENDONUCLEASE/EXONUCLEASE/PHOSPHATASE FAMILY DOMAIN-CONTAINING PROTEIN 1"/>
    <property type="match status" value="1"/>
</dbReference>
<dbReference type="KEGG" id="bmei:Spa11_39030"/>
<evidence type="ECO:0000259" key="3">
    <source>
        <dbReference type="SMART" id="SM00278"/>
    </source>
</evidence>
<dbReference type="Gene3D" id="1.10.150.320">
    <property type="entry name" value="Photosystem II 12 kDa extrinsic protein"/>
    <property type="match status" value="1"/>
</dbReference>
<protein>
    <submittedName>
        <fullName evidence="4">ComE operon protein 1</fullName>
    </submittedName>
</protein>
<feature type="domain" description="Helix-hairpin-helix DNA-binding motif class 1" evidence="3">
    <location>
        <begin position="62"/>
        <end position="81"/>
    </location>
</feature>
<dbReference type="GO" id="GO:0006281">
    <property type="term" value="P:DNA repair"/>
    <property type="evidence" value="ECO:0007669"/>
    <property type="project" value="InterPro"/>
</dbReference>
<gene>
    <name evidence="4" type="primary">comEA</name>
    <name evidence="4" type="ORF">Spa11_39030</name>
</gene>
<sequence length="136" mass="14847">MSHAFLRRADQAVIASLTAIAIVGAIVWWVRAGGMRGELVDIDSAAPLDYRFLVNVNEAEWPELAQLPDIGPTLAKRIVEARAAGGEFRTVEDLRRVDGIGPRRLEGMRRYLAPLPDDGQVAGKIQQKEGDADSRG</sequence>
<dbReference type="PANTHER" id="PTHR21180:SF32">
    <property type="entry name" value="ENDONUCLEASE_EXONUCLEASE_PHOSPHATASE FAMILY DOMAIN-CONTAINING PROTEIN 1"/>
    <property type="match status" value="1"/>
</dbReference>
<feature type="compositionally biased region" description="Basic and acidic residues" evidence="1">
    <location>
        <begin position="126"/>
        <end position="136"/>
    </location>
</feature>
<evidence type="ECO:0000313" key="5">
    <source>
        <dbReference type="Proteomes" id="UP000316426"/>
    </source>
</evidence>
<keyword evidence="2" id="KW-0472">Membrane</keyword>
<proteinExistence type="predicted"/>
<feature type="region of interest" description="Disordered" evidence="1">
    <location>
        <begin position="116"/>
        <end position="136"/>
    </location>
</feature>
<keyword evidence="5" id="KW-1185">Reference proteome</keyword>
<feature type="domain" description="Helix-hairpin-helix DNA-binding motif class 1" evidence="3">
    <location>
        <begin position="92"/>
        <end position="111"/>
    </location>
</feature>
<dbReference type="Pfam" id="PF12836">
    <property type="entry name" value="HHH_3"/>
    <property type="match status" value="1"/>
</dbReference>
<dbReference type="InterPro" id="IPR010994">
    <property type="entry name" value="RuvA_2-like"/>
</dbReference>
<feature type="transmembrane region" description="Helical" evidence="2">
    <location>
        <begin position="12"/>
        <end position="30"/>
    </location>
</feature>
<dbReference type="SUPFAM" id="SSF47781">
    <property type="entry name" value="RuvA domain 2-like"/>
    <property type="match status" value="1"/>
</dbReference>
<organism evidence="4 5">
    <name type="scientific">Botrimarina mediterranea</name>
    <dbReference type="NCBI Taxonomy" id="2528022"/>
    <lineage>
        <taxon>Bacteria</taxon>
        <taxon>Pseudomonadati</taxon>
        <taxon>Planctomycetota</taxon>
        <taxon>Planctomycetia</taxon>
        <taxon>Pirellulales</taxon>
        <taxon>Lacipirellulaceae</taxon>
        <taxon>Botrimarina</taxon>
    </lineage>
</organism>
<evidence type="ECO:0000256" key="1">
    <source>
        <dbReference type="SAM" id="MobiDB-lite"/>
    </source>
</evidence>
<keyword evidence="2" id="KW-0812">Transmembrane</keyword>
<reference evidence="4 5" key="1">
    <citation type="submission" date="2019-02" db="EMBL/GenBank/DDBJ databases">
        <title>Deep-cultivation of Planctomycetes and their phenomic and genomic characterization uncovers novel biology.</title>
        <authorList>
            <person name="Wiegand S."/>
            <person name="Jogler M."/>
            <person name="Boedeker C."/>
            <person name="Pinto D."/>
            <person name="Vollmers J."/>
            <person name="Rivas-Marin E."/>
            <person name="Kohn T."/>
            <person name="Peeters S.H."/>
            <person name="Heuer A."/>
            <person name="Rast P."/>
            <person name="Oberbeckmann S."/>
            <person name="Bunk B."/>
            <person name="Jeske O."/>
            <person name="Meyerdierks A."/>
            <person name="Storesund J.E."/>
            <person name="Kallscheuer N."/>
            <person name="Luecker S."/>
            <person name="Lage O.M."/>
            <person name="Pohl T."/>
            <person name="Merkel B.J."/>
            <person name="Hornburger P."/>
            <person name="Mueller R.-W."/>
            <person name="Bruemmer F."/>
            <person name="Labrenz M."/>
            <person name="Spormann A.M."/>
            <person name="Op den Camp H."/>
            <person name="Overmann J."/>
            <person name="Amann R."/>
            <person name="Jetten M.S.M."/>
            <person name="Mascher T."/>
            <person name="Medema M.H."/>
            <person name="Devos D.P."/>
            <person name="Kaster A.-K."/>
            <person name="Ovreas L."/>
            <person name="Rohde M."/>
            <person name="Galperin M.Y."/>
            <person name="Jogler C."/>
        </authorList>
    </citation>
    <scope>NUCLEOTIDE SEQUENCE [LARGE SCALE GENOMIC DNA]</scope>
    <source>
        <strain evidence="4 5">Spa11</strain>
    </source>
</reference>
<name>A0A518KD00_9BACT</name>
<dbReference type="RefSeq" id="WP_197529517.1">
    <property type="nucleotide sequence ID" value="NZ_CP036349.1"/>
</dbReference>
<accession>A0A518KD00</accession>
<dbReference type="AlphaFoldDB" id="A0A518KD00"/>